<keyword evidence="3" id="KW-1185">Reference proteome</keyword>
<organism evidence="2 3">
    <name type="scientific">Panicum virgatum</name>
    <name type="common">Blackwell switchgrass</name>
    <dbReference type="NCBI Taxonomy" id="38727"/>
    <lineage>
        <taxon>Eukaryota</taxon>
        <taxon>Viridiplantae</taxon>
        <taxon>Streptophyta</taxon>
        <taxon>Embryophyta</taxon>
        <taxon>Tracheophyta</taxon>
        <taxon>Spermatophyta</taxon>
        <taxon>Magnoliopsida</taxon>
        <taxon>Liliopsida</taxon>
        <taxon>Poales</taxon>
        <taxon>Poaceae</taxon>
        <taxon>PACMAD clade</taxon>
        <taxon>Panicoideae</taxon>
        <taxon>Panicodae</taxon>
        <taxon>Paniceae</taxon>
        <taxon>Panicinae</taxon>
        <taxon>Panicum</taxon>
        <taxon>Panicum sect. Hiantes</taxon>
    </lineage>
</organism>
<feature type="compositionally biased region" description="Low complexity" evidence="1">
    <location>
        <begin position="1"/>
        <end position="10"/>
    </location>
</feature>
<evidence type="ECO:0000256" key="1">
    <source>
        <dbReference type="SAM" id="MobiDB-lite"/>
    </source>
</evidence>
<sequence>MAPFGRAPKGAPKPAPPGALPNGGNDSSFVSGAAGGRREPAAGDRMSGAWWGLVAPTRPAAGGVEIGCGGGSTRPSDQRRRRARPSGRRRQREPAPEASGGVEKGGDGASARARRGRAGGAAEAAGVVDKGGGRGSARPRRGRAASGGGGVEAGRGSRRRWRRDV</sequence>
<comment type="caution">
    <text evidence="2">The sequence shown here is derived from an EMBL/GenBank/DDBJ whole genome shotgun (WGS) entry which is preliminary data.</text>
</comment>
<name>A0A8T0U7Q6_PANVG</name>
<reference evidence="2" key="1">
    <citation type="submission" date="2020-05" db="EMBL/GenBank/DDBJ databases">
        <title>WGS assembly of Panicum virgatum.</title>
        <authorList>
            <person name="Lovell J.T."/>
            <person name="Jenkins J."/>
            <person name="Shu S."/>
            <person name="Juenger T.E."/>
            <person name="Schmutz J."/>
        </authorList>
    </citation>
    <scope>NUCLEOTIDE SEQUENCE</scope>
    <source>
        <strain evidence="2">AP13</strain>
    </source>
</reference>
<feature type="region of interest" description="Disordered" evidence="1">
    <location>
        <begin position="59"/>
        <end position="165"/>
    </location>
</feature>
<dbReference type="AlphaFoldDB" id="A0A8T0U7Q6"/>
<feature type="compositionally biased region" description="Basic residues" evidence="1">
    <location>
        <begin position="156"/>
        <end position="165"/>
    </location>
</feature>
<dbReference type="Proteomes" id="UP000823388">
    <property type="component" value="Chromosome 3N"/>
</dbReference>
<accession>A0A8T0U7Q6</accession>
<evidence type="ECO:0000313" key="3">
    <source>
        <dbReference type="Proteomes" id="UP000823388"/>
    </source>
</evidence>
<evidence type="ECO:0000313" key="2">
    <source>
        <dbReference type="EMBL" id="KAG2618870.1"/>
    </source>
</evidence>
<gene>
    <name evidence="2" type="ORF">PVAP13_3NG141362</name>
</gene>
<feature type="region of interest" description="Disordered" evidence="1">
    <location>
        <begin position="1"/>
        <end position="45"/>
    </location>
</feature>
<protein>
    <submittedName>
        <fullName evidence="2">Uncharacterized protein</fullName>
    </submittedName>
</protein>
<dbReference type="EMBL" id="CM029042">
    <property type="protein sequence ID" value="KAG2618870.1"/>
    <property type="molecule type" value="Genomic_DNA"/>
</dbReference>
<feature type="compositionally biased region" description="Basic residues" evidence="1">
    <location>
        <begin position="79"/>
        <end position="91"/>
    </location>
</feature>
<proteinExistence type="predicted"/>